<dbReference type="AlphaFoldDB" id="A0A2K4ZPT0"/>
<protein>
    <recommendedName>
        <fullName evidence="1">GmrSD restriction endonucleases N-terminal domain-containing protein</fullName>
    </recommendedName>
</protein>
<dbReference type="OrthoDB" id="9770340at2"/>
<keyword evidence="3" id="KW-1185">Reference proteome</keyword>
<evidence type="ECO:0000313" key="3">
    <source>
        <dbReference type="Proteomes" id="UP000236311"/>
    </source>
</evidence>
<dbReference type="RefSeq" id="WP_103242414.1">
    <property type="nucleotide sequence ID" value="NZ_JANJZD010000057.1"/>
</dbReference>
<evidence type="ECO:0000313" key="2">
    <source>
        <dbReference type="EMBL" id="SOY32470.1"/>
    </source>
</evidence>
<sequence length="269" mass="31828">MAKKKVEKELSVEEKLQQEKERGLYQIQRELPFINTPSYFFNVGDKVSYGAIKESVVEDILYDGKVYVLRCIATNNNYGHPYDYETYRVASWVNVRPICHNNNTNFSENQDVRLDYYNSTVESLLRKNFAFGIDFDPDYQRGYVWEQNDKELLLDSIFKNIDIGKFVLIHISDKEWHERGLSYEILDGKQRLSTLIEFYENKLSYKGKYYNDLSGMDKRVFTEHQIAVAEVRETDKKTVLKYFLMLNRTGKSMDESHLVEVEKMLDSME</sequence>
<feature type="domain" description="GmrSD restriction endonucleases N-terminal" evidence="1">
    <location>
        <begin position="126"/>
        <end position="245"/>
    </location>
</feature>
<dbReference type="PANTHER" id="PTHR39639:SF1">
    <property type="entry name" value="DUF262 DOMAIN-CONTAINING PROTEIN"/>
    <property type="match status" value="1"/>
</dbReference>
<reference evidence="2 3" key="1">
    <citation type="submission" date="2018-01" db="EMBL/GenBank/DDBJ databases">
        <authorList>
            <person name="Gaut B.S."/>
            <person name="Morton B.R."/>
            <person name="Clegg M.T."/>
            <person name="Duvall M.R."/>
        </authorList>
    </citation>
    <scope>NUCLEOTIDE SEQUENCE [LARGE SCALE GENOMIC DNA]</scope>
    <source>
        <strain evidence="2">GP69</strain>
    </source>
</reference>
<dbReference type="Pfam" id="PF03235">
    <property type="entry name" value="GmrSD_N"/>
    <property type="match status" value="1"/>
</dbReference>
<name>A0A2K4ZPT0_9FIRM</name>
<organism evidence="2 3">
    <name type="scientific">Acetatifactor muris</name>
    <dbReference type="NCBI Taxonomy" id="879566"/>
    <lineage>
        <taxon>Bacteria</taxon>
        <taxon>Bacillati</taxon>
        <taxon>Bacillota</taxon>
        <taxon>Clostridia</taxon>
        <taxon>Lachnospirales</taxon>
        <taxon>Lachnospiraceae</taxon>
        <taxon>Acetatifactor</taxon>
    </lineage>
</organism>
<dbReference type="InterPro" id="IPR004919">
    <property type="entry name" value="GmrSD_N"/>
</dbReference>
<proteinExistence type="predicted"/>
<dbReference type="Proteomes" id="UP000236311">
    <property type="component" value="Unassembled WGS sequence"/>
</dbReference>
<evidence type="ECO:0000259" key="1">
    <source>
        <dbReference type="Pfam" id="PF03235"/>
    </source>
</evidence>
<dbReference type="PANTHER" id="PTHR39639">
    <property type="entry name" value="CHROMOSOME 16, WHOLE GENOME SHOTGUN SEQUENCE"/>
    <property type="match status" value="1"/>
</dbReference>
<dbReference type="EMBL" id="OFSM01000052">
    <property type="protein sequence ID" value="SOY32470.1"/>
    <property type="molecule type" value="Genomic_DNA"/>
</dbReference>
<gene>
    <name evidence="2" type="ORF">AMURIS_05235</name>
</gene>
<accession>A0A2K4ZPT0</accession>